<name>A0A844SS13_9BRAD</name>
<feature type="region of interest" description="Disordered" evidence="1">
    <location>
        <begin position="16"/>
        <end position="49"/>
    </location>
</feature>
<proteinExistence type="predicted"/>
<dbReference type="AlphaFoldDB" id="A0A844SS13"/>
<comment type="caution">
    <text evidence="2">The sequence shown here is derived from an EMBL/GenBank/DDBJ whole genome shotgun (WGS) entry which is preliminary data.</text>
</comment>
<accession>A0A844SS13</accession>
<organism evidence="2 3">
    <name type="scientific">Bradyrhizobium pachyrhizi</name>
    <dbReference type="NCBI Taxonomy" id="280333"/>
    <lineage>
        <taxon>Bacteria</taxon>
        <taxon>Pseudomonadati</taxon>
        <taxon>Pseudomonadota</taxon>
        <taxon>Alphaproteobacteria</taxon>
        <taxon>Hyphomicrobiales</taxon>
        <taxon>Nitrobacteraceae</taxon>
        <taxon>Bradyrhizobium</taxon>
    </lineage>
</organism>
<protein>
    <submittedName>
        <fullName evidence="2">Uncharacterized protein</fullName>
    </submittedName>
</protein>
<keyword evidence="3" id="KW-1185">Reference proteome</keyword>
<sequence>MSSFSGFAIGAGAKEQNRSVANCRAGGDKSASIDDLPKIEGKMLTPKTN</sequence>
<evidence type="ECO:0000313" key="3">
    <source>
        <dbReference type="Proteomes" id="UP000436468"/>
    </source>
</evidence>
<dbReference type="Proteomes" id="UP000436468">
    <property type="component" value="Unassembled WGS sequence"/>
</dbReference>
<dbReference type="RefSeq" id="WP_157343156.1">
    <property type="nucleotide sequence ID" value="NZ_CP121667.1"/>
</dbReference>
<reference evidence="2 3" key="1">
    <citation type="submission" date="2019-12" db="EMBL/GenBank/DDBJ databases">
        <title>Draft genome sequences Bradyrhizobium cajani AMBPC1010, Bradyrhizobium pachyrhizi AMBPC1040 and Bradyrhizobium yuanmingense ALSPC3051, three plant growth promoting strains isolated from nodules of Cajanus cajan L. in Dominican Republic.</title>
        <authorList>
            <person name="Flores-Felix J.D."/>
            <person name="Araujo J."/>
            <person name="Diaz-Alcantara C."/>
            <person name="Gonzalez-Andres F."/>
            <person name="Velazquez E."/>
        </authorList>
    </citation>
    <scope>NUCLEOTIDE SEQUENCE [LARGE SCALE GENOMIC DNA]</scope>
    <source>
        <strain evidence="2 3">1040</strain>
    </source>
</reference>
<evidence type="ECO:0000313" key="2">
    <source>
        <dbReference type="EMBL" id="MVT65681.1"/>
    </source>
</evidence>
<gene>
    <name evidence="2" type="ORF">GPL21_11245</name>
</gene>
<feature type="compositionally biased region" description="Basic and acidic residues" evidence="1">
    <location>
        <begin position="31"/>
        <end position="41"/>
    </location>
</feature>
<dbReference type="EMBL" id="WQNF01000006">
    <property type="protein sequence ID" value="MVT65681.1"/>
    <property type="molecule type" value="Genomic_DNA"/>
</dbReference>
<evidence type="ECO:0000256" key="1">
    <source>
        <dbReference type="SAM" id="MobiDB-lite"/>
    </source>
</evidence>